<dbReference type="AlphaFoldDB" id="A0A8X7C113"/>
<keyword evidence="2" id="KW-1185">Reference proteome</keyword>
<dbReference type="Proteomes" id="UP000886998">
    <property type="component" value="Unassembled WGS sequence"/>
</dbReference>
<dbReference type="EMBL" id="BMAV01008888">
    <property type="protein sequence ID" value="GFY52756.1"/>
    <property type="molecule type" value="Genomic_DNA"/>
</dbReference>
<comment type="caution">
    <text evidence="1">The sequence shown here is derived from an EMBL/GenBank/DDBJ whole genome shotgun (WGS) entry which is preliminary data.</text>
</comment>
<dbReference type="SUPFAM" id="SSF56672">
    <property type="entry name" value="DNA/RNA polymerases"/>
    <property type="match status" value="1"/>
</dbReference>
<protein>
    <submittedName>
        <fullName evidence="1">Uncharacterized protein</fullName>
    </submittedName>
</protein>
<dbReference type="GO" id="GO:0071897">
    <property type="term" value="P:DNA biosynthetic process"/>
    <property type="evidence" value="ECO:0007669"/>
    <property type="project" value="UniProtKB-ARBA"/>
</dbReference>
<proteinExistence type="predicted"/>
<name>A0A8X7C113_9ARAC</name>
<evidence type="ECO:0000313" key="2">
    <source>
        <dbReference type="Proteomes" id="UP000886998"/>
    </source>
</evidence>
<dbReference type="OrthoDB" id="425619at2759"/>
<sequence>MAYLGKGRIAELRYIAKQLGEKVTNDLKIIDLKNLIVNSPNYEEEFIREMLNMIIEKRLKTSTSRVSKYFDLNERYILSTYELETLFKLKKHNSKTLDKVKSKSESVSLNPCIIKSKKNEVEMPVLKGTEASLDLSFEKYAAPEIFTGEHASVKYIHEDTMTYLPPAEREIECELRHVVSKPVVSLGYLDREKYFLEGNTRLAVRPAACELAQDGVEYRGHVVRLGKQSSAQLKVRAIIDFSISRYKTQVKVLGLAEYYRQYIPMFSCLVTPVTETLKRKSKKGDIKWTSECPEFFRQLEENLSINSVLYAPDFTKQFIFQPETIFYLFFPMLSINFNLI</sequence>
<organism evidence="1 2">
    <name type="scientific">Trichonephila inaurata madagascariensis</name>
    <dbReference type="NCBI Taxonomy" id="2747483"/>
    <lineage>
        <taxon>Eukaryota</taxon>
        <taxon>Metazoa</taxon>
        <taxon>Ecdysozoa</taxon>
        <taxon>Arthropoda</taxon>
        <taxon>Chelicerata</taxon>
        <taxon>Arachnida</taxon>
        <taxon>Araneae</taxon>
        <taxon>Araneomorphae</taxon>
        <taxon>Entelegynae</taxon>
        <taxon>Araneoidea</taxon>
        <taxon>Nephilidae</taxon>
        <taxon>Trichonephila</taxon>
        <taxon>Trichonephila inaurata</taxon>
    </lineage>
</organism>
<dbReference type="InterPro" id="IPR043502">
    <property type="entry name" value="DNA/RNA_pol_sf"/>
</dbReference>
<dbReference type="PANTHER" id="PTHR33064">
    <property type="entry name" value="POL PROTEIN"/>
    <property type="match status" value="1"/>
</dbReference>
<dbReference type="Gene3D" id="3.30.70.270">
    <property type="match status" value="1"/>
</dbReference>
<dbReference type="PANTHER" id="PTHR33064:SF29">
    <property type="entry name" value="PEPTIDASE A2 DOMAIN-CONTAINING PROTEIN-RELATED"/>
    <property type="match status" value="1"/>
</dbReference>
<evidence type="ECO:0000313" key="1">
    <source>
        <dbReference type="EMBL" id="GFY52756.1"/>
    </source>
</evidence>
<dbReference type="InterPro" id="IPR051320">
    <property type="entry name" value="Viral_Replic_Matur_Polypro"/>
</dbReference>
<gene>
    <name evidence="1" type="primary">NCL1_46270</name>
    <name evidence="1" type="ORF">TNIN_371671</name>
</gene>
<dbReference type="InterPro" id="IPR043128">
    <property type="entry name" value="Rev_trsase/Diguanyl_cyclase"/>
</dbReference>
<reference evidence="1" key="1">
    <citation type="submission" date="2020-08" db="EMBL/GenBank/DDBJ databases">
        <title>Multicomponent nature underlies the extraordinary mechanical properties of spider dragline silk.</title>
        <authorList>
            <person name="Kono N."/>
            <person name="Nakamura H."/>
            <person name="Mori M."/>
            <person name="Yoshida Y."/>
            <person name="Ohtoshi R."/>
            <person name="Malay A.D."/>
            <person name="Moran D.A.P."/>
            <person name="Tomita M."/>
            <person name="Numata K."/>
            <person name="Arakawa K."/>
        </authorList>
    </citation>
    <scope>NUCLEOTIDE SEQUENCE</scope>
</reference>
<accession>A0A8X7C113</accession>